<keyword evidence="7" id="KW-1133">Transmembrane helix</keyword>
<dbReference type="GO" id="GO:0047213">
    <property type="term" value="F:anthocyanidin 3-O-glucosyltransferase activity"/>
    <property type="evidence" value="ECO:0007669"/>
    <property type="project" value="UniProtKB-EC"/>
</dbReference>
<sequence>MKKPELVFIPMPAAGHLVSTVEAAKLLLDRHHLLSITILIIKPSSDSIISSLANSISKSDRLQFIDLPNEDDDFKDLGFIDKQKAHVKEAVSKLTACSDSSLAGFVLDMFCTSMIDVAKEFGVPYYIFFTSGAAFLGFLFYVQLIHDEQDADLTQFKDSDAELSVPSLANSLPARVLPASMLVKDRFSAFIRIIRGLREAKGIMENDVGPEGSEIIEWLDDQPPSSVVFLCFGSMGGFDMDQAKEIACALEQSRHRFLWSLRRPPPKGKIETSTDYENLQEILPVGFSERTAGMGKVVGWAPQVAILEHPAIGGFVSHCGWNSILESIWFSVPIATWPLYAEQQFNAFTMVTELGLAVEIKMDYKKESEIILSADDIERGIKSVMEHHSEIRKRVKEMSDKSRKALMDDESSSFWLDRLIEDVINNLS</sequence>
<dbReference type="PANTHER" id="PTHR48048:SF45">
    <property type="entry name" value="GLYCOSYLTRANSFERASE"/>
    <property type="match status" value="1"/>
</dbReference>
<comment type="pathway">
    <text evidence="1">Pigment biosynthesis; anthocyanin biosynthesis.</text>
</comment>
<evidence type="ECO:0000256" key="3">
    <source>
        <dbReference type="ARBA" id="ARBA00022679"/>
    </source>
</evidence>
<proteinExistence type="inferred from homology"/>
<dbReference type="FunFam" id="3.40.50.2000:FF:000056">
    <property type="entry name" value="Glycosyltransferase"/>
    <property type="match status" value="1"/>
</dbReference>
<gene>
    <name evidence="8" type="ORF">MANES_04G072200</name>
</gene>
<dbReference type="PROSITE" id="PS00375">
    <property type="entry name" value="UDPGT"/>
    <property type="match status" value="1"/>
</dbReference>
<name>A0A2C9W0B4_MANES</name>
<dbReference type="GO" id="GO:0009718">
    <property type="term" value="P:anthocyanin-containing compound biosynthetic process"/>
    <property type="evidence" value="ECO:0007669"/>
    <property type="project" value="UniProtKB-UniPathway"/>
</dbReference>
<comment type="catalytic activity">
    <reaction evidence="4">
        <text>an anthocyanidin + UDP-alpha-D-glucose + H(+) = an anthocyanidin 3-O-beta-D-glucoside + UDP</text>
        <dbReference type="Rhea" id="RHEA:20093"/>
        <dbReference type="ChEBI" id="CHEBI:15378"/>
        <dbReference type="ChEBI" id="CHEBI:16307"/>
        <dbReference type="ChEBI" id="CHEBI:58223"/>
        <dbReference type="ChEBI" id="CHEBI:58885"/>
        <dbReference type="ChEBI" id="CHEBI:143576"/>
        <dbReference type="EC" id="2.4.1.115"/>
    </reaction>
</comment>
<evidence type="ECO:0000256" key="1">
    <source>
        <dbReference type="ARBA" id="ARBA00004935"/>
    </source>
</evidence>
<dbReference type="Gene3D" id="3.40.50.2000">
    <property type="entry name" value="Glycogen Phosphorylase B"/>
    <property type="match status" value="2"/>
</dbReference>
<reference evidence="8" key="1">
    <citation type="submission" date="2016-02" db="EMBL/GenBank/DDBJ databases">
        <title>WGS assembly of Manihot esculenta.</title>
        <authorList>
            <person name="Bredeson J.V."/>
            <person name="Prochnik S.E."/>
            <person name="Lyons J.B."/>
            <person name="Schmutz J."/>
            <person name="Grimwood J."/>
            <person name="Vrebalov J."/>
            <person name="Bart R.S."/>
            <person name="Amuge T."/>
            <person name="Ferguson M.E."/>
            <person name="Green R."/>
            <person name="Putnam N."/>
            <person name="Stites J."/>
            <person name="Rounsley S."/>
            <person name="Rokhsar D.S."/>
        </authorList>
    </citation>
    <scope>NUCLEOTIDE SEQUENCE [LARGE SCALE GENOMIC DNA]</scope>
    <source>
        <tissue evidence="8">Leaf</tissue>
    </source>
</reference>
<organism evidence="8">
    <name type="scientific">Manihot esculenta</name>
    <name type="common">Cassava</name>
    <name type="synonym">Jatropha manihot</name>
    <dbReference type="NCBI Taxonomy" id="3983"/>
    <lineage>
        <taxon>Eukaryota</taxon>
        <taxon>Viridiplantae</taxon>
        <taxon>Streptophyta</taxon>
        <taxon>Embryophyta</taxon>
        <taxon>Tracheophyta</taxon>
        <taxon>Spermatophyta</taxon>
        <taxon>Magnoliopsida</taxon>
        <taxon>eudicotyledons</taxon>
        <taxon>Gunneridae</taxon>
        <taxon>Pentapetalae</taxon>
        <taxon>rosids</taxon>
        <taxon>fabids</taxon>
        <taxon>Malpighiales</taxon>
        <taxon>Euphorbiaceae</taxon>
        <taxon>Crotonoideae</taxon>
        <taxon>Manihoteae</taxon>
        <taxon>Manihot</taxon>
    </lineage>
</organism>
<feature type="transmembrane region" description="Helical" evidence="7">
    <location>
        <begin position="123"/>
        <end position="142"/>
    </location>
</feature>
<dbReference type="InterPro" id="IPR050481">
    <property type="entry name" value="UDP-glycosyltransf_plant"/>
</dbReference>
<dbReference type="Pfam" id="PF00201">
    <property type="entry name" value="UDPGT"/>
    <property type="match status" value="1"/>
</dbReference>
<dbReference type="AlphaFoldDB" id="A0A2C9W0B4"/>
<dbReference type="UniPathway" id="UPA00009"/>
<keyword evidence="5" id="KW-0328">Glycosyltransferase</keyword>
<accession>A0A2C9W0B4</accession>
<dbReference type="Gramene" id="Manes.09G070538.1.v8.1">
    <property type="protein sequence ID" value="Manes.09G070538.1.v8.1.CDS"/>
    <property type="gene ID" value="Manes.09G070538.v8.1"/>
</dbReference>
<protein>
    <recommendedName>
        <fullName evidence="6">Glycosyltransferase</fullName>
        <ecNumber evidence="6">2.4.1.-</ecNumber>
    </recommendedName>
</protein>
<dbReference type="EC" id="2.4.1.-" evidence="6"/>
<dbReference type="EMBL" id="CM004390">
    <property type="protein sequence ID" value="OAY52305.1"/>
    <property type="molecule type" value="Genomic_DNA"/>
</dbReference>
<keyword evidence="7" id="KW-0472">Membrane</keyword>
<evidence type="ECO:0000256" key="7">
    <source>
        <dbReference type="SAM" id="Phobius"/>
    </source>
</evidence>
<dbReference type="InterPro" id="IPR035595">
    <property type="entry name" value="UDP_glycos_trans_CS"/>
</dbReference>
<evidence type="ECO:0000256" key="6">
    <source>
        <dbReference type="RuleBase" id="RU362057"/>
    </source>
</evidence>
<evidence type="ECO:0000256" key="5">
    <source>
        <dbReference type="RuleBase" id="RU003718"/>
    </source>
</evidence>
<evidence type="ECO:0000256" key="2">
    <source>
        <dbReference type="ARBA" id="ARBA00009995"/>
    </source>
</evidence>
<keyword evidence="3 5" id="KW-0808">Transferase</keyword>
<dbReference type="SUPFAM" id="SSF53756">
    <property type="entry name" value="UDP-Glycosyltransferase/glycogen phosphorylase"/>
    <property type="match status" value="1"/>
</dbReference>
<dbReference type="InterPro" id="IPR002213">
    <property type="entry name" value="UDP_glucos_trans"/>
</dbReference>
<evidence type="ECO:0000313" key="8">
    <source>
        <dbReference type="EMBL" id="OAY52305.1"/>
    </source>
</evidence>
<comment type="similarity">
    <text evidence="2 5">Belongs to the UDP-glycosyltransferase family.</text>
</comment>
<evidence type="ECO:0000256" key="4">
    <source>
        <dbReference type="ARBA" id="ARBA00047606"/>
    </source>
</evidence>
<dbReference type="CDD" id="cd03784">
    <property type="entry name" value="GT1_Gtf-like"/>
    <property type="match status" value="1"/>
</dbReference>
<keyword evidence="7" id="KW-0812">Transmembrane</keyword>
<dbReference type="PANTHER" id="PTHR48048">
    <property type="entry name" value="GLYCOSYLTRANSFERASE"/>
    <property type="match status" value="1"/>
</dbReference>